<organism evidence="1 2">
    <name type="scientific">Streptomyces cahuitamycinicus</name>
    <dbReference type="NCBI Taxonomy" id="2070367"/>
    <lineage>
        <taxon>Bacteria</taxon>
        <taxon>Bacillati</taxon>
        <taxon>Actinomycetota</taxon>
        <taxon>Actinomycetes</taxon>
        <taxon>Kitasatosporales</taxon>
        <taxon>Streptomycetaceae</taxon>
        <taxon>Streptomyces</taxon>
    </lineage>
</organism>
<evidence type="ECO:0000313" key="1">
    <source>
        <dbReference type="EMBL" id="PNG19743.1"/>
    </source>
</evidence>
<dbReference type="OrthoDB" id="4334860at2"/>
<dbReference type="AlphaFoldDB" id="A0A2N8TL78"/>
<dbReference type="Proteomes" id="UP000235943">
    <property type="component" value="Unassembled WGS sequence"/>
</dbReference>
<dbReference type="EMBL" id="POUC01000191">
    <property type="protein sequence ID" value="PNG19743.1"/>
    <property type="molecule type" value="Genomic_DNA"/>
</dbReference>
<reference evidence="1 2" key="1">
    <citation type="submission" date="2018-01" db="EMBL/GenBank/DDBJ databases">
        <title>Draft genome sequence of Streptomyces sp. 13K301.</title>
        <authorList>
            <person name="Sahin N."/>
            <person name="Saygin H."/>
            <person name="Ay H."/>
        </authorList>
    </citation>
    <scope>NUCLEOTIDE SEQUENCE [LARGE SCALE GENOMIC DNA]</scope>
    <source>
        <strain evidence="1 2">13K301</strain>
    </source>
</reference>
<proteinExistence type="predicted"/>
<accession>A0A2N8TL78</accession>
<evidence type="ECO:0000313" key="2">
    <source>
        <dbReference type="Proteomes" id="UP000235943"/>
    </source>
</evidence>
<comment type="caution">
    <text evidence="1">The sequence shown here is derived from an EMBL/GenBank/DDBJ whole genome shotgun (WGS) entry which is preliminary data.</text>
</comment>
<dbReference type="RefSeq" id="WP_102911139.1">
    <property type="nucleotide sequence ID" value="NZ_POUC01000191.1"/>
</dbReference>
<protein>
    <submittedName>
        <fullName evidence="1">Uncharacterized protein</fullName>
    </submittedName>
</protein>
<gene>
    <name evidence="1" type="ORF">C1J00_24065</name>
</gene>
<keyword evidence="2" id="KW-1185">Reference proteome</keyword>
<sequence>MTTADQTEHDRRERYMAALRDADPYALVERRDDRARLADAVMAVADAETTDLRALAADATEYRVPVPDNGGTTLLVRRQNLAHGTGWAVSIPAYGGGRAWTTEGWQESISALTVDRLFCWPDAPTAITEARRALTA</sequence>
<name>A0A2N8TL78_9ACTN</name>